<dbReference type="InterPro" id="IPR002734">
    <property type="entry name" value="RibDG_C"/>
</dbReference>
<evidence type="ECO:0000313" key="6">
    <source>
        <dbReference type="Proteomes" id="UP001500418"/>
    </source>
</evidence>
<proteinExistence type="predicted"/>
<dbReference type="SUPFAM" id="SSF53597">
    <property type="entry name" value="Dihydrofolate reductase-like"/>
    <property type="match status" value="1"/>
</dbReference>
<protein>
    <recommendedName>
        <fullName evidence="4">Bacterial bifunctional deaminase-reductase C-terminal domain-containing protein</fullName>
    </recommendedName>
</protein>
<gene>
    <name evidence="5" type="ORF">GCM10009575_090310</name>
</gene>
<name>A0ABN1RJT2_9ACTN</name>
<dbReference type="Proteomes" id="UP001500418">
    <property type="component" value="Unassembled WGS sequence"/>
</dbReference>
<comment type="pathway">
    <text evidence="1">Cofactor biosynthesis; riboflavin biosynthesis.</text>
</comment>
<keyword evidence="3" id="KW-0560">Oxidoreductase</keyword>
<evidence type="ECO:0000256" key="2">
    <source>
        <dbReference type="ARBA" id="ARBA00022857"/>
    </source>
</evidence>
<keyword evidence="6" id="KW-1185">Reference proteome</keyword>
<evidence type="ECO:0000256" key="3">
    <source>
        <dbReference type="ARBA" id="ARBA00023002"/>
    </source>
</evidence>
<dbReference type="InterPro" id="IPR011549">
    <property type="entry name" value="RibD_C"/>
</dbReference>
<accession>A0ABN1RJT2</accession>
<dbReference type="PANTHER" id="PTHR38011">
    <property type="entry name" value="DIHYDROFOLATE REDUCTASE FAMILY PROTEIN (AFU_ORTHOLOGUE AFUA_8G06820)"/>
    <property type="match status" value="1"/>
</dbReference>
<evidence type="ECO:0000313" key="5">
    <source>
        <dbReference type="EMBL" id="GAA0958570.1"/>
    </source>
</evidence>
<keyword evidence="2" id="KW-0521">NADP</keyword>
<reference evidence="5 6" key="1">
    <citation type="journal article" date="2019" name="Int. J. Syst. Evol. Microbiol.">
        <title>The Global Catalogue of Microorganisms (GCM) 10K type strain sequencing project: providing services to taxonomists for standard genome sequencing and annotation.</title>
        <authorList>
            <consortium name="The Broad Institute Genomics Platform"/>
            <consortium name="The Broad Institute Genome Sequencing Center for Infectious Disease"/>
            <person name="Wu L."/>
            <person name="Ma J."/>
        </authorList>
    </citation>
    <scope>NUCLEOTIDE SEQUENCE [LARGE SCALE GENOMIC DNA]</scope>
    <source>
        <strain evidence="5 6">JCM 11444</strain>
    </source>
</reference>
<organism evidence="5 6">
    <name type="scientific">Streptomyces rhizosphaericus</name>
    <dbReference type="NCBI Taxonomy" id="114699"/>
    <lineage>
        <taxon>Bacteria</taxon>
        <taxon>Bacillati</taxon>
        <taxon>Actinomycetota</taxon>
        <taxon>Actinomycetes</taxon>
        <taxon>Kitasatosporales</taxon>
        <taxon>Streptomycetaceae</taxon>
        <taxon>Streptomyces</taxon>
        <taxon>Streptomyces violaceusniger group</taxon>
    </lineage>
</organism>
<comment type="caution">
    <text evidence="5">The sequence shown here is derived from an EMBL/GenBank/DDBJ whole genome shotgun (WGS) entry which is preliminary data.</text>
</comment>
<dbReference type="InterPro" id="IPR024072">
    <property type="entry name" value="DHFR-like_dom_sf"/>
</dbReference>
<sequence length="252" mass="26876">MTRLPGTKICLEEPMHISELVGTDEWHTVEGRPYVVYKYAATLDGRIAAADSTSQWITSAESRAEVHALRAACQATVVGSGTQQADNPHLAVRSVKDDPNLKVAVPVDEQPWRVIVDTNARTPADARVLDDAAPTMIAVADDADASHLDGVATVVRLPRAKVGLDVEALLHELHQRGVRGMFLEGGPTLAASFVSAGLVDRIVAYIAPALLGRGKSGLEGGTIETIGDILRCELVDVARSGPDVRLIARPQR</sequence>
<dbReference type="Gene3D" id="3.40.430.10">
    <property type="entry name" value="Dihydrofolate Reductase, subunit A"/>
    <property type="match status" value="1"/>
</dbReference>
<dbReference type="NCBIfam" id="TIGR00227">
    <property type="entry name" value="ribD_Cterm"/>
    <property type="match status" value="1"/>
</dbReference>
<dbReference type="EMBL" id="BAAAID010000111">
    <property type="protein sequence ID" value="GAA0958570.1"/>
    <property type="molecule type" value="Genomic_DNA"/>
</dbReference>
<dbReference type="InterPro" id="IPR050765">
    <property type="entry name" value="Riboflavin_Biosynth_HTPR"/>
</dbReference>
<dbReference type="PANTHER" id="PTHR38011:SF7">
    <property type="entry name" value="2,5-DIAMINO-6-RIBOSYLAMINO-4(3H)-PYRIMIDINONE 5'-PHOSPHATE REDUCTASE"/>
    <property type="match status" value="1"/>
</dbReference>
<evidence type="ECO:0000259" key="4">
    <source>
        <dbReference type="Pfam" id="PF01872"/>
    </source>
</evidence>
<feature type="domain" description="Bacterial bifunctional deaminase-reductase C-terminal" evidence="4">
    <location>
        <begin position="33"/>
        <end position="244"/>
    </location>
</feature>
<dbReference type="Pfam" id="PF01872">
    <property type="entry name" value="RibD_C"/>
    <property type="match status" value="1"/>
</dbReference>
<evidence type="ECO:0000256" key="1">
    <source>
        <dbReference type="ARBA" id="ARBA00005104"/>
    </source>
</evidence>